<dbReference type="EMBL" id="VSSQ01126825">
    <property type="protein sequence ID" value="MPN56468.1"/>
    <property type="molecule type" value="Genomic_DNA"/>
</dbReference>
<proteinExistence type="predicted"/>
<evidence type="ECO:0000256" key="1">
    <source>
        <dbReference type="SAM" id="MobiDB-lite"/>
    </source>
</evidence>
<protein>
    <submittedName>
        <fullName evidence="2">Uncharacterized protein</fullName>
    </submittedName>
</protein>
<name>A0A645IYH9_9ZZZZ</name>
<evidence type="ECO:0000313" key="2">
    <source>
        <dbReference type="EMBL" id="MPN56468.1"/>
    </source>
</evidence>
<gene>
    <name evidence="2" type="ORF">SDC9_204158</name>
</gene>
<reference evidence="2" key="1">
    <citation type="submission" date="2019-08" db="EMBL/GenBank/DDBJ databases">
        <authorList>
            <person name="Kucharzyk K."/>
            <person name="Murdoch R.W."/>
            <person name="Higgins S."/>
            <person name="Loffler F."/>
        </authorList>
    </citation>
    <scope>NUCLEOTIDE SEQUENCE</scope>
</reference>
<dbReference type="AlphaFoldDB" id="A0A645IYH9"/>
<feature type="region of interest" description="Disordered" evidence="1">
    <location>
        <begin position="1"/>
        <end position="35"/>
    </location>
</feature>
<accession>A0A645IYH9</accession>
<organism evidence="2">
    <name type="scientific">bioreactor metagenome</name>
    <dbReference type="NCBI Taxonomy" id="1076179"/>
    <lineage>
        <taxon>unclassified sequences</taxon>
        <taxon>metagenomes</taxon>
        <taxon>ecological metagenomes</taxon>
    </lineage>
</organism>
<comment type="caution">
    <text evidence="2">The sequence shown here is derived from an EMBL/GenBank/DDBJ whole genome shotgun (WGS) entry which is preliminary data.</text>
</comment>
<sequence length="115" mass="12608">MACGPRNDDGRDHNAGNECRKKRNDQKPDDVRGGRLGFIHFYGQRQRPGRARIADRNRGQHAQYDLAGLDGGASVGIGFSLSDGRKDLLNVHRLPVHYVRADGRGVGMEEVGTAV</sequence>
<feature type="compositionally biased region" description="Basic and acidic residues" evidence="1">
    <location>
        <begin position="1"/>
        <end position="33"/>
    </location>
</feature>